<protein>
    <submittedName>
        <fullName evidence="2">Uncharacterized protein</fullName>
    </submittedName>
</protein>
<reference evidence="3" key="1">
    <citation type="journal article" date="2019" name="Int. J. Syst. Evol. Microbiol.">
        <title>The Global Catalogue of Microorganisms (GCM) 10K type strain sequencing project: providing services to taxonomists for standard genome sequencing and annotation.</title>
        <authorList>
            <consortium name="The Broad Institute Genomics Platform"/>
            <consortium name="The Broad Institute Genome Sequencing Center for Infectious Disease"/>
            <person name="Wu L."/>
            <person name="Ma J."/>
        </authorList>
    </citation>
    <scope>NUCLEOTIDE SEQUENCE [LARGE SCALE GENOMIC DNA]</scope>
    <source>
        <strain evidence="3">JCM 16949</strain>
    </source>
</reference>
<keyword evidence="1" id="KW-0472">Membrane</keyword>
<accession>A0ABP7FBC6</accession>
<keyword evidence="3" id="KW-1185">Reference proteome</keyword>
<keyword evidence="1" id="KW-1133">Transmembrane helix</keyword>
<gene>
    <name evidence="2" type="ORF">GCM10022239_09460</name>
</gene>
<dbReference type="EMBL" id="BAABAE010000002">
    <property type="protein sequence ID" value="GAA3735526.1"/>
    <property type="molecule type" value="Genomic_DNA"/>
</dbReference>
<dbReference type="Proteomes" id="UP001501004">
    <property type="component" value="Unassembled WGS sequence"/>
</dbReference>
<evidence type="ECO:0000256" key="1">
    <source>
        <dbReference type="SAM" id="Phobius"/>
    </source>
</evidence>
<evidence type="ECO:0000313" key="2">
    <source>
        <dbReference type="EMBL" id="GAA3735526.1"/>
    </source>
</evidence>
<proteinExistence type="predicted"/>
<name>A0ABP7FBC6_9MICO</name>
<organism evidence="2 3">
    <name type="scientific">Leifsonella bigeumensis</name>
    <dbReference type="NCBI Taxonomy" id="433643"/>
    <lineage>
        <taxon>Bacteria</taxon>
        <taxon>Bacillati</taxon>
        <taxon>Actinomycetota</taxon>
        <taxon>Actinomycetes</taxon>
        <taxon>Micrococcales</taxon>
        <taxon>Microbacteriaceae</taxon>
        <taxon>Leifsonella</taxon>
    </lineage>
</organism>
<comment type="caution">
    <text evidence="2">The sequence shown here is derived from an EMBL/GenBank/DDBJ whole genome shotgun (WGS) entry which is preliminary data.</text>
</comment>
<keyword evidence="1" id="KW-0812">Transmembrane</keyword>
<evidence type="ECO:0000313" key="3">
    <source>
        <dbReference type="Proteomes" id="UP001501004"/>
    </source>
</evidence>
<sequence>MEVKAGMPADASKEALQEAVTYANFRTITYKALVTTGLVLDKVIDELDLSQSADELAEHVTALSALDTTVIEIIVSWPNARGAADVANSIARHTVDELSEFGGAVSIDLVQVSDASAAKAPAVPNPALSLGLAVFAALWLALGWLVARHWFVSRHTGSLESA</sequence>
<feature type="transmembrane region" description="Helical" evidence="1">
    <location>
        <begin position="127"/>
        <end position="147"/>
    </location>
</feature>